<feature type="region of interest" description="Disordered" evidence="1">
    <location>
        <begin position="182"/>
        <end position="263"/>
    </location>
</feature>
<evidence type="ECO:0000313" key="4">
    <source>
        <dbReference type="Proteomes" id="UP000664132"/>
    </source>
</evidence>
<feature type="compositionally biased region" description="Low complexity" evidence="1">
    <location>
        <begin position="235"/>
        <end position="253"/>
    </location>
</feature>
<dbReference type="OrthoDB" id="3537340at2759"/>
<sequence>MTGKFSEIDPERCVHYARFFQHLTLPEASGIFWLLFIFVCSSPSFKSIALTERDKSLPPRIVNSTRHKLKNRRLRVKMLSIASLCLILSAAATVFECFALFNIEFCDGEDLMQLYWGFWSVLQVGSNIAILGVMVQFWIVLGDVETPSWAVALGTPVLVFAALGFVFRSIWKSVWGKWTGKREEGEKERRQSQDEESGVGDDTDDDDGEGRQEKGRINRSLSTAPTIVNDDSRYASPSPQPAEASNSSNNNNNTRPHGIPRGSTLWSRDLQYLLSSVVHGEHDQSPREVHIHHHHHGRREGRGRDHHVTGAIGAAR</sequence>
<feature type="compositionally biased region" description="Basic residues" evidence="1">
    <location>
        <begin position="290"/>
        <end position="299"/>
    </location>
</feature>
<keyword evidence="2" id="KW-1133">Transmembrane helix</keyword>
<keyword evidence="2" id="KW-0812">Transmembrane</keyword>
<name>A0A8H7SY84_9HELO</name>
<keyword evidence="2" id="KW-0472">Membrane</keyword>
<feature type="transmembrane region" description="Helical" evidence="2">
    <location>
        <begin position="78"/>
        <end position="101"/>
    </location>
</feature>
<feature type="compositionally biased region" description="Acidic residues" evidence="1">
    <location>
        <begin position="194"/>
        <end position="208"/>
    </location>
</feature>
<evidence type="ECO:0000256" key="1">
    <source>
        <dbReference type="SAM" id="MobiDB-lite"/>
    </source>
</evidence>
<feature type="region of interest" description="Disordered" evidence="1">
    <location>
        <begin position="283"/>
        <end position="316"/>
    </location>
</feature>
<gene>
    <name evidence="3" type="ORF">IFR04_015135</name>
</gene>
<feature type="compositionally biased region" description="Basic and acidic residues" evidence="1">
    <location>
        <begin position="182"/>
        <end position="193"/>
    </location>
</feature>
<feature type="transmembrane region" description="Helical" evidence="2">
    <location>
        <begin position="30"/>
        <end position="50"/>
    </location>
</feature>
<feature type="transmembrane region" description="Helical" evidence="2">
    <location>
        <begin position="121"/>
        <end position="141"/>
    </location>
</feature>
<dbReference type="AlphaFoldDB" id="A0A8H7SY84"/>
<reference evidence="3" key="1">
    <citation type="submission" date="2021-02" db="EMBL/GenBank/DDBJ databases">
        <title>Genome sequence Cadophora malorum strain M34.</title>
        <authorList>
            <person name="Stefanovic E."/>
            <person name="Vu D."/>
            <person name="Scully C."/>
            <person name="Dijksterhuis J."/>
            <person name="Roader J."/>
            <person name="Houbraken J."/>
        </authorList>
    </citation>
    <scope>NUCLEOTIDE SEQUENCE</scope>
    <source>
        <strain evidence="3">M34</strain>
    </source>
</reference>
<feature type="transmembrane region" description="Helical" evidence="2">
    <location>
        <begin position="148"/>
        <end position="171"/>
    </location>
</feature>
<dbReference type="EMBL" id="JAFJYH010000445">
    <property type="protein sequence ID" value="KAG4411724.1"/>
    <property type="molecule type" value="Genomic_DNA"/>
</dbReference>
<evidence type="ECO:0000313" key="3">
    <source>
        <dbReference type="EMBL" id="KAG4411724.1"/>
    </source>
</evidence>
<proteinExistence type="predicted"/>
<comment type="caution">
    <text evidence="3">The sequence shown here is derived from an EMBL/GenBank/DDBJ whole genome shotgun (WGS) entry which is preliminary data.</text>
</comment>
<accession>A0A8H7SY84</accession>
<protein>
    <submittedName>
        <fullName evidence="3">Uncharacterized protein</fullName>
    </submittedName>
</protein>
<organism evidence="3 4">
    <name type="scientific">Cadophora malorum</name>
    <dbReference type="NCBI Taxonomy" id="108018"/>
    <lineage>
        <taxon>Eukaryota</taxon>
        <taxon>Fungi</taxon>
        <taxon>Dikarya</taxon>
        <taxon>Ascomycota</taxon>
        <taxon>Pezizomycotina</taxon>
        <taxon>Leotiomycetes</taxon>
        <taxon>Helotiales</taxon>
        <taxon>Ploettnerulaceae</taxon>
        <taxon>Cadophora</taxon>
    </lineage>
</organism>
<keyword evidence="4" id="KW-1185">Reference proteome</keyword>
<dbReference type="Proteomes" id="UP000664132">
    <property type="component" value="Unassembled WGS sequence"/>
</dbReference>
<evidence type="ECO:0000256" key="2">
    <source>
        <dbReference type="SAM" id="Phobius"/>
    </source>
</evidence>